<reference evidence="1 2" key="1">
    <citation type="submission" date="2019-04" db="EMBL/GenBank/DDBJ databases">
        <title>Streptomyces oryziradicis sp. nov., a novel actinomycete isolated from rhizosphere soil of rice (Oryza sativa L.).</title>
        <authorList>
            <person name="Li C."/>
        </authorList>
    </citation>
    <scope>NUCLEOTIDE SEQUENCE [LARGE SCALE GENOMIC DNA]</scope>
    <source>
        <strain evidence="1 2">NEAU-C40</strain>
    </source>
</reference>
<dbReference type="AlphaFoldDB" id="A0A4U0S8P4"/>
<keyword evidence="2" id="KW-1185">Reference proteome</keyword>
<evidence type="ECO:0000313" key="1">
    <source>
        <dbReference type="EMBL" id="TKA04963.1"/>
    </source>
</evidence>
<accession>A0A4U0S8P4</accession>
<name>A0A4U0S8P4_9ACTN</name>
<sequence length="104" mass="11560">MVMVAVNPAYRAQLGYVLRQSRAAGLFYAGSYRDFAVTPVVDNVVVPQLLEFKKAVSCSYGETFLESGDPRQELPRTTACLPPNARGPAAEAWPIRLWRLSDDR</sequence>
<gene>
    <name evidence="1" type="ORF">FCI23_33170</name>
</gene>
<evidence type="ECO:0000313" key="2">
    <source>
        <dbReference type="Proteomes" id="UP000305778"/>
    </source>
</evidence>
<comment type="caution">
    <text evidence="1">The sequence shown here is derived from an EMBL/GenBank/DDBJ whole genome shotgun (WGS) entry which is preliminary data.</text>
</comment>
<dbReference type="EMBL" id="SUMC01000043">
    <property type="protein sequence ID" value="TKA04963.1"/>
    <property type="molecule type" value="Genomic_DNA"/>
</dbReference>
<dbReference type="RefSeq" id="WP_136727739.1">
    <property type="nucleotide sequence ID" value="NZ_SUMC01000043.1"/>
</dbReference>
<dbReference type="OrthoDB" id="9803968at2"/>
<organism evidence="1 2">
    <name type="scientific">Actinacidiphila oryziradicis</name>
    <dbReference type="NCBI Taxonomy" id="2571141"/>
    <lineage>
        <taxon>Bacteria</taxon>
        <taxon>Bacillati</taxon>
        <taxon>Actinomycetota</taxon>
        <taxon>Actinomycetes</taxon>
        <taxon>Kitasatosporales</taxon>
        <taxon>Streptomycetaceae</taxon>
        <taxon>Actinacidiphila</taxon>
    </lineage>
</organism>
<proteinExistence type="predicted"/>
<protein>
    <submittedName>
        <fullName evidence="1">Uncharacterized protein</fullName>
    </submittedName>
</protein>
<dbReference type="Proteomes" id="UP000305778">
    <property type="component" value="Unassembled WGS sequence"/>
</dbReference>